<evidence type="ECO:0000256" key="1">
    <source>
        <dbReference type="SAM" id="Phobius"/>
    </source>
</evidence>
<dbReference type="Proteomes" id="UP000235371">
    <property type="component" value="Unassembled WGS sequence"/>
</dbReference>
<name>A0A2J6SX29_9HELO</name>
<organism evidence="2 3">
    <name type="scientific">Hyaloscypha bicolor E</name>
    <dbReference type="NCBI Taxonomy" id="1095630"/>
    <lineage>
        <taxon>Eukaryota</taxon>
        <taxon>Fungi</taxon>
        <taxon>Dikarya</taxon>
        <taxon>Ascomycota</taxon>
        <taxon>Pezizomycotina</taxon>
        <taxon>Leotiomycetes</taxon>
        <taxon>Helotiales</taxon>
        <taxon>Hyaloscyphaceae</taxon>
        <taxon>Hyaloscypha</taxon>
        <taxon>Hyaloscypha bicolor</taxon>
    </lineage>
</organism>
<keyword evidence="1" id="KW-0812">Transmembrane</keyword>
<dbReference type="RefSeq" id="XP_024732226.1">
    <property type="nucleotide sequence ID" value="XM_024881198.1"/>
</dbReference>
<evidence type="ECO:0000313" key="3">
    <source>
        <dbReference type="Proteomes" id="UP000235371"/>
    </source>
</evidence>
<feature type="transmembrane region" description="Helical" evidence="1">
    <location>
        <begin position="136"/>
        <end position="164"/>
    </location>
</feature>
<sequence length="285" mass="32593">MTVINQYEPRFTLTLVGIFTAYYILCRPTSIDFAFKVLSVPLSVLFMLCVLRRSDAHLTPSDNYYFISFWVASHNVHTIVSGFVMFRTLLTLGWTYVDNRKVKVDELRKTSFIATTCILWAFSLWIALYDLKLITLGLLVIYALLYWIYYGLNFLVVIAVIILWPLSLWMGSQVNLNFITVGLSLICGPFLLYWIYTDSIKVEADKLRNSSDIANLLAVFAAIYAVLLRAFFRTSSHVVFGNHIGGLEFGDFIVQLIIFIGVKLAWPEGIEQNEPNRAQHLDLSI</sequence>
<dbReference type="GeneID" id="36589275"/>
<reference evidence="2 3" key="1">
    <citation type="submission" date="2016-04" db="EMBL/GenBank/DDBJ databases">
        <title>A degradative enzymes factory behind the ericoid mycorrhizal symbiosis.</title>
        <authorList>
            <consortium name="DOE Joint Genome Institute"/>
            <person name="Martino E."/>
            <person name="Morin E."/>
            <person name="Grelet G."/>
            <person name="Kuo A."/>
            <person name="Kohler A."/>
            <person name="Daghino S."/>
            <person name="Barry K."/>
            <person name="Choi C."/>
            <person name="Cichocki N."/>
            <person name="Clum A."/>
            <person name="Copeland A."/>
            <person name="Hainaut M."/>
            <person name="Haridas S."/>
            <person name="Labutti K."/>
            <person name="Lindquist E."/>
            <person name="Lipzen A."/>
            <person name="Khouja H.-R."/>
            <person name="Murat C."/>
            <person name="Ohm R."/>
            <person name="Olson A."/>
            <person name="Spatafora J."/>
            <person name="Veneault-Fourrey C."/>
            <person name="Henrissat B."/>
            <person name="Grigoriev I."/>
            <person name="Martin F."/>
            <person name="Perotto S."/>
        </authorList>
    </citation>
    <scope>NUCLEOTIDE SEQUENCE [LARGE SCALE GENOMIC DNA]</scope>
    <source>
        <strain evidence="2 3">E</strain>
    </source>
</reference>
<gene>
    <name evidence="2" type="ORF">K444DRAFT_617776</name>
</gene>
<accession>A0A2J6SX29</accession>
<feature type="transmembrane region" description="Helical" evidence="1">
    <location>
        <begin position="110"/>
        <end position="129"/>
    </location>
</feature>
<proteinExistence type="predicted"/>
<feature type="transmembrane region" description="Helical" evidence="1">
    <location>
        <begin position="176"/>
        <end position="196"/>
    </location>
</feature>
<protein>
    <submittedName>
        <fullName evidence="2">Uncharacterized protein</fullName>
    </submittedName>
</protein>
<evidence type="ECO:0000313" key="2">
    <source>
        <dbReference type="EMBL" id="PMD55322.1"/>
    </source>
</evidence>
<dbReference type="InParanoid" id="A0A2J6SX29"/>
<dbReference type="AlphaFoldDB" id="A0A2J6SX29"/>
<feature type="transmembrane region" description="Helical" evidence="1">
    <location>
        <begin position="216"/>
        <end position="232"/>
    </location>
</feature>
<keyword evidence="1" id="KW-0472">Membrane</keyword>
<keyword evidence="3" id="KW-1185">Reference proteome</keyword>
<dbReference type="EMBL" id="KZ613856">
    <property type="protein sequence ID" value="PMD55322.1"/>
    <property type="molecule type" value="Genomic_DNA"/>
</dbReference>
<feature type="transmembrane region" description="Helical" evidence="1">
    <location>
        <begin position="63"/>
        <end position="90"/>
    </location>
</feature>
<feature type="transmembrane region" description="Helical" evidence="1">
    <location>
        <begin position="244"/>
        <end position="266"/>
    </location>
</feature>
<keyword evidence="1" id="KW-1133">Transmembrane helix</keyword>
<feature type="transmembrane region" description="Helical" evidence="1">
    <location>
        <begin position="7"/>
        <end position="25"/>
    </location>
</feature>